<evidence type="ECO:0000313" key="2">
    <source>
        <dbReference type="EMBL" id="TRU33816.1"/>
    </source>
</evidence>
<dbReference type="Gene3D" id="3.40.50.1820">
    <property type="entry name" value="alpha/beta hydrolase"/>
    <property type="match status" value="1"/>
</dbReference>
<dbReference type="PANTHER" id="PTHR12277:SF81">
    <property type="entry name" value="PROTEIN ABHD13"/>
    <property type="match status" value="1"/>
</dbReference>
<dbReference type="Proteomes" id="UP000315113">
    <property type="component" value="Unassembled WGS sequence"/>
</dbReference>
<dbReference type="PANTHER" id="PTHR12277">
    <property type="entry name" value="ALPHA/BETA HYDROLASE DOMAIN-CONTAINING PROTEIN"/>
    <property type="match status" value="1"/>
</dbReference>
<sequence>MLIEQLFFYPDSHDYGCKPSSDKFHFEDIYITLNPHVKIHGWFVPSEDLPKATIIHFHGNAANITNHWEQVSWIPRQKYNLFTFDYRGFGQSTGEIRFSGIHDDCLSVIRYVRTKLDNTGKLIILGQSIGGAFCVSAVAEDQSKDIKGIILDSCFDSFQNIAIAKLFMIPSSLASLASNLLLSDKYSPIRYLDSIKIPKLIIHSESDQVVPFKLGCNLFNSASDPKKFLSVKHEDHISFFINRVPENMSIVFNFLANCLA</sequence>
<evidence type="ECO:0000313" key="3">
    <source>
        <dbReference type="Proteomes" id="UP000315113"/>
    </source>
</evidence>
<dbReference type="EMBL" id="SFBH01000114">
    <property type="protein sequence ID" value="TRU33816.1"/>
    <property type="molecule type" value="Genomic_DNA"/>
</dbReference>
<dbReference type="SUPFAM" id="SSF53474">
    <property type="entry name" value="alpha/beta-Hydrolases"/>
    <property type="match status" value="1"/>
</dbReference>
<feature type="domain" description="Serine aminopeptidase S33" evidence="1">
    <location>
        <begin position="50"/>
        <end position="155"/>
    </location>
</feature>
<accession>A0A552EH50</accession>
<organism evidence="2 3">
    <name type="scientific">Microcystis aeruginosa Ma_MB_F_20061100_S20D</name>
    <dbReference type="NCBI Taxonomy" id="2486253"/>
    <lineage>
        <taxon>Bacteria</taxon>
        <taxon>Bacillati</taxon>
        <taxon>Cyanobacteriota</taxon>
        <taxon>Cyanophyceae</taxon>
        <taxon>Oscillatoriophycideae</taxon>
        <taxon>Chroococcales</taxon>
        <taxon>Microcystaceae</taxon>
        <taxon>Microcystis</taxon>
    </lineage>
</organism>
<dbReference type="Pfam" id="PF12146">
    <property type="entry name" value="Hydrolase_4"/>
    <property type="match status" value="1"/>
</dbReference>
<protein>
    <submittedName>
        <fullName evidence="2">Alpha/beta hydrolase</fullName>
    </submittedName>
</protein>
<dbReference type="AlphaFoldDB" id="A0A552EH50"/>
<keyword evidence="2" id="KW-0378">Hydrolase</keyword>
<evidence type="ECO:0000259" key="1">
    <source>
        <dbReference type="Pfam" id="PF12146"/>
    </source>
</evidence>
<reference evidence="2 3" key="1">
    <citation type="submission" date="2019-01" db="EMBL/GenBank/DDBJ databases">
        <title>Coherence of Microcystis species and biogeography revealed through population genomics.</title>
        <authorList>
            <person name="Perez-Carrascal O.M."/>
            <person name="Terrat Y."/>
            <person name="Giani A."/>
            <person name="Fortin N."/>
            <person name="Tromas N."/>
            <person name="Shapiro B.J."/>
        </authorList>
    </citation>
    <scope>NUCLEOTIDE SEQUENCE [LARGE SCALE GENOMIC DNA]</scope>
    <source>
        <strain evidence="2">Ma_MB_F_20061100_S20D</strain>
    </source>
</reference>
<dbReference type="InterPro" id="IPR022742">
    <property type="entry name" value="Hydrolase_4"/>
</dbReference>
<comment type="caution">
    <text evidence="2">The sequence shown here is derived from an EMBL/GenBank/DDBJ whole genome shotgun (WGS) entry which is preliminary data.</text>
</comment>
<gene>
    <name evidence="2" type="ORF">EWV78_14435</name>
</gene>
<proteinExistence type="predicted"/>
<dbReference type="GO" id="GO:0016787">
    <property type="term" value="F:hydrolase activity"/>
    <property type="evidence" value="ECO:0007669"/>
    <property type="project" value="UniProtKB-KW"/>
</dbReference>
<dbReference type="InterPro" id="IPR029058">
    <property type="entry name" value="AB_hydrolase_fold"/>
</dbReference>
<name>A0A552EH50_MICAE</name>